<dbReference type="EMBL" id="JAHRIO010030486">
    <property type="protein sequence ID" value="MEQ2167933.1"/>
    <property type="molecule type" value="Genomic_DNA"/>
</dbReference>
<gene>
    <name evidence="1" type="ORF">GOODEAATRI_009113</name>
</gene>
<dbReference type="Proteomes" id="UP001476798">
    <property type="component" value="Unassembled WGS sequence"/>
</dbReference>
<protein>
    <submittedName>
        <fullName evidence="1">Uncharacterized protein</fullName>
    </submittedName>
</protein>
<sequence length="152" mass="16650">MLRACLRSSCNRLLHVYLTNTFTFNRKCLFISMFCTEASFKQLAASRATPHLDVSHSNEAKCAQLLGSDRLSKISLYTQVGAHSEGRSMEQGGGKGGGICRARLSYTSRTLPFSSCVVKTRMRGARTPLVHFNSAGSQGERRAAARTTQVTL</sequence>
<accession>A0ABV0N963</accession>
<evidence type="ECO:0000313" key="1">
    <source>
        <dbReference type="EMBL" id="MEQ2167933.1"/>
    </source>
</evidence>
<comment type="caution">
    <text evidence="1">The sequence shown here is derived from an EMBL/GenBank/DDBJ whole genome shotgun (WGS) entry which is preliminary data.</text>
</comment>
<evidence type="ECO:0000313" key="2">
    <source>
        <dbReference type="Proteomes" id="UP001476798"/>
    </source>
</evidence>
<organism evidence="1 2">
    <name type="scientific">Goodea atripinnis</name>
    <dbReference type="NCBI Taxonomy" id="208336"/>
    <lineage>
        <taxon>Eukaryota</taxon>
        <taxon>Metazoa</taxon>
        <taxon>Chordata</taxon>
        <taxon>Craniata</taxon>
        <taxon>Vertebrata</taxon>
        <taxon>Euteleostomi</taxon>
        <taxon>Actinopterygii</taxon>
        <taxon>Neopterygii</taxon>
        <taxon>Teleostei</taxon>
        <taxon>Neoteleostei</taxon>
        <taxon>Acanthomorphata</taxon>
        <taxon>Ovalentaria</taxon>
        <taxon>Atherinomorphae</taxon>
        <taxon>Cyprinodontiformes</taxon>
        <taxon>Goodeidae</taxon>
        <taxon>Goodea</taxon>
    </lineage>
</organism>
<reference evidence="1 2" key="1">
    <citation type="submission" date="2021-06" db="EMBL/GenBank/DDBJ databases">
        <authorList>
            <person name="Palmer J.M."/>
        </authorList>
    </citation>
    <scope>NUCLEOTIDE SEQUENCE [LARGE SCALE GENOMIC DNA]</scope>
    <source>
        <strain evidence="1 2">GA_2019</strain>
        <tissue evidence="1">Muscle</tissue>
    </source>
</reference>
<name>A0ABV0N963_9TELE</name>
<keyword evidence="2" id="KW-1185">Reference proteome</keyword>
<proteinExistence type="predicted"/>